<gene>
    <name evidence="3" type="ORF">BD626DRAFT_492440</name>
</gene>
<dbReference type="STRING" id="97359.A0A550CIG6"/>
<organism evidence="3 4">
    <name type="scientific">Schizophyllum amplum</name>
    <dbReference type="NCBI Taxonomy" id="97359"/>
    <lineage>
        <taxon>Eukaryota</taxon>
        <taxon>Fungi</taxon>
        <taxon>Dikarya</taxon>
        <taxon>Basidiomycota</taxon>
        <taxon>Agaricomycotina</taxon>
        <taxon>Agaricomycetes</taxon>
        <taxon>Agaricomycetidae</taxon>
        <taxon>Agaricales</taxon>
        <taxon>Schizophyllaceae</taxon>
        <taxon>Schizophyllum</taxon>
    </lineage>
</organism>
<dbReference type="GO" id="GO:0045040">
    <property type="term" value="P:protein insertion into mitochondrial outer membrane"/>
    <property type="evidence" value="ECO:0007669"/>
    <property type="project" value="TreeGrafter"/>
</dbReference>
<feature type="transmembrane region" description="Helical" evidence="2">
    <location>
        <begin position="222"/>
        <end position="245"/>
    </location>
</feature>
<protein>
    <recommendedName>
        <fullName evidence="5">Outer membrane protein TOM13-domain-containing protein</fullName>
    </recommendedName>
</protein>
<dbReference type="EMBL" id="VDMD01000007">
    <property type="protein sequence ID" value="TRM64611.1"/>
    <property type="molecule type" value="Genomic_DNA"/>
</dbReference>
<evidence type="ECO:0000313" key="3">
    <source>
        <dbReference type="EMBL" id="TRM64611.1"/>
    </source>
</evidence>
<dbReference type="AlphaFoldDB" id="A0A550CIG6"/>
<keyword evidence="2" id="KW-1133">Transmembrane helix</keyword>
<reference evidence="3 4" key="1">
    <citation type="journal article" date="2019" name="New Phytol.">
        <title>Comparative genomics reveals unique wood-decay strategies and fruiting body development in the Schizophyllaceae.</title>
        <authorList>
            <person name="Almasi E."/>
            <person name="Sahu N."/>
            <person name="Krizsan K."/>
            <person name="Balint B."/>
            <person name="Kovacs G.M."/>
            <person name="Kiss B."/>
            <person name="Cseklye J."/>
            <person name="Drula E."/>
            <person name="Henrissat B."/>
            <person name="Nagy I."/>
            <person name="Chovatia M."/>
            <person name="Adam C."/>
            <person name="LaButti K."/>
            <person name="Lipzen A."/>
            <person name="Riley R."/>
            <person name="Grigoriev I.V."/>
            <person name="Nagy L.G."/>
        </authorList>
    </citation>
    <scope>NUCLEOTIDE SEQUENCE [LARGE SCALE GENOMIC DNA]</scope>
    <source>
        <strain evidence="3 4">NL-1724</strain>
    </source>
</reference>
<feature type="region of interest" description="Disordered" evidence="1">
    <location>
        <begin position="150"/>
        <end position="200"/>
    </location>
</feature>
<keyword evidence="2" id="KW-0472">Membrane</keyword>
<feature type="compositionally biased region" description="Basic and acidic residues" evidence="1">
    <location>
        <begin position="79"/>
        <end position="98"/>
    </location>
</feature>
<dbReference type="GO" id="GO:0070096">
    <property type="term" value="P:mitochondrial outer membrane translocase complex assembly"/>
    <property type="evidence" value="ECO:0007669"/>
    <property type="project" value="TreeGrafter"/>
</dbReference>
<dbReference type="PANTHER" id="PTHR28241">
    <property type="entry name" value="MITOCHONDRIAL IMPORT PROTEIN 1"/>
    <property type="match status" value="1"/>
</dbReference>
<accession>A0A550CIG6</accession>
<evidence type="ECO:0000256" key="1">
    <source>
        <dbReference type="SAM" id="MobiDB-lite"/>
    </source>
</evidence>
<keyword evidence="4" id="KW-1185">Reference proteome</keyword>
<dbReference type="Proteomes" id="UP000320762">
    <property type="component" value="Unassembled WGS sequence"/>
</dbReference>
<proteinExistence type="predicted"/>
<dbReference type="GO" id="GO:0005741">
    <property type="term" value="C:mitochondrial outer membrane"/>
    <property type="evidence" value="ECO:0007669"/>
    <property type="project" value="InterPro"/>
</dbReference>
<evidence type="ECO:0000256" key="2">
    <source>
        <dbReference type="SAM" id="Phobius"/>
    </source>
</evidence>
<feature type="compositionally biased region" description="Polar residues" evidence="1">
    <location>
        <begin position="105"/>
        <end position="118"/>
    </location>
</feature>
<keyword evidence="2" id="KW-0812">Transmembrane</keyword>
<comment type="caution">
    <text evidence="3">The sequence shown here is derived from an EMBL/GenBank/DDBJ whole genome shotgun (WGS) entry which is preliminary data.</text>
</comment>
<evidence type="ECO:0000313" key="4">
    <source>
        <dbReference type="Proteomes" id="UP000320762"/>
    </source>
</evidence>
<feature type="region of interest" description="Disordered" evidence="1">
    <location>
        <begin position="1"/>
        <end position="137"/>
    </location>
</feature>
<dbReference type="Pfam" id="PF08219">
    <property type="entry name" value="TOM13"/>
    <property type="match status" value="1"/>
</dbReference>
<sequence>MAAERVESVLEESLTGAFDLPPTQPPAPEPVHEELPTAAAEPAPPGAPDLTQPPADMTEEEWKAQYDEYVASWKAQSAEARDKAEKERQKWEEIRAAERAAGGSQADSLAASSAWEQVSQQQAHPTQPAPASPSPADVRDLVAGEFEKQWHATSQAAGRPSQPTEDDSQKWENVPSDLTSSYPSMTFPELHTDASSPARREVQVRSVTMDVFDSSLPPRSRAVALASALAINLFLPFVNGVMLGFGEIFAKNVVFKWFGWAPSAPGSTAASAGLRTQPYRR</sequence>
<dbReference type="InterPro" id="IPR013262">
    <property type="entry name" value="OMP_MIM1/TOM13_mt"/>
</dbReference>
<name>A0A550CIG6_9AGAR</name>
<evidence type="ECO:0008006" key="5">
    <source>
        <dbReference type="Google" id="ProtNLM"/>
    </source>
</evidence>
<dbReference type="OrthoDB" id="5529571at2759"/>
<dbReference type="PANTHER" id="PTHR28241:SF1">
    <property type="entry name" value="MITOCHONDRIAL IMPORT PROTEIN 1"/>
    <property type="match status" value="1"/>
</dbReference>